<comment type="caution">
    <text evidence="5">The sequence shown here is derived from an EMBL/GenBank/DDBJ whole genome shotgun (WGS) entry which is preliminary data.</text>
</comment>
<evidence type="ECO:0000313" key="6">
    <source>
        <dbReference type="Proteomes" id="UP000654370"/>
    </source>
</evidence>
<feature type="region of interest" description="Disordered" evidence="3">
    <location>
        <begin position="1"/>
        <end position="94"/>
    </location>
</feature>
<dbReference type="InterPro" id="IPR001452">
    <property type="entry name" value="SH3_domain"/>
</dbReference>
<dbReference type="AlphaFoldDB" id="A0A8H7UFJ7"/>
<organism evidence="5 6">
    <name type="scientific">Mortierella isabellina</name>
    <name type="common">Filamentous fungus</name>
    <name type="synonym">Umbelopsis isabellina</name>
    <dbReference type="NCBI Taxonomy" id="91625"/>
    <lineage>
        <taxon>Eukaryota</taxon>
        <taxon>Fungi</taxon>
        <taxon>Fungi incertae sedis</taxon>
        <taxon>Mucoromycota</taxon>
        <taxon>Mucoromycotina</taxon>
        <taxon>Umbelopsidomycetes</taxon>
        <taxon>Umbelopsidales</taxon>
        <taxon>Umbelopsidaceae</taxon>
        <taxon>Umbelopsis</taxon>
    </lineage>
</organism>
<reference evidence="5" key="1">
    <citation type="submission" date="2020-12" db="EMBL/GenBank/DDBJ databases">
        <title>Metabolic potential, ecology and presence of endohyphal bacteria is reflected in genomic diversity of Mucoromycotina.</title>
        <authorList>
            <person name="Muszewska A."/>
            <person name="Okrasinska A."/>
            <person name="Steczkiewicz K."/>
            <person name="Drgas O."/>
            <person name="Orlowska M."/>
            <person name="Perlinska-Lenart U."/>
            <person name="Aleksandrzak-Piekarczyk T."/>
            <person name="Szatraj K."/>
            <person name="Zielenkiewicz U."/>
            <person name="Pilsyk S."/>
            <person name="Malc E."/>
            <person name="Mieczkowski P."/>
            <person name="Kruszewska J.S."/>
            <person name="Biernat P."/>
            <person name="Pawlowska J."/>
        </authorList>
    </citation>
    <scope>NUCLEOTIDE SEQUENCE</scope>
    <source>
        <strain evidence="5">WA0000067209</strain>
    </source>
</reference>
<keyword evidence="1 2" id="KW-0728">SH3 domain</keyword>
<dbReference type="SUPFAM" id="SSF50044">
    <property type="entry name" value="SH3-domain"/>
    <property type="match status" value="1"/>
</dbReference>
<proteinExistence type="predicted"/>
<evidence type="ECO:0000259" key="4">
    <source>
        <dbReference type="PROSITE" id="PS50002"/>
    </source>
</evidence>
<dbReference type="PROSITE" id="PS50002">
    <property type="entry name" value="SH3"/>
    <property type="match status" value="1"/>
</dbReference>
<evidence type="ECO:0000256" key="1">
    <source>
        <dbReference type="ARBA" id="ARBA00022443"/>
    </source>
</evidence>
<keyword evidence="6" id="KW-1185">Reference proteome</keyword>
<name>A0A8H7UFJ7_MORIS</name>
<sequence>MQFAKKASLKKQQKSSCGGSKHMVSSNIEPAIALKPSSESTASAPARYAASISSNEEKPSSEIEADVMVKPIEIPPSSTTEEEQLEDLELEDPTGKSWSASLAAASMDSSSDESNTKDNLNVIVIRDYAYPTSHPMHRGIPLSPVVKATRPISEISLSSSEFTGRQARALYDFEPETESEIAMRAGDIVWVQYRQCEGWLVADVEDETGLIPEDFVEWI</sequence>
<dbReference type="SMART" id="SM00326">
    <property type="entry name" value="SH3"/>
    <property type="match status" value="1"/>
</dbReference>
<gene>
    <name evidence="5" type="ORF">INT43_003281</name>
</gene>
<feature type="compositionally biased region" description="Acidic residues" evidence="3">
    <location>
        <begin position="80"/>
        <end position="92"/>
    </location>
</feature>
<evidence type="ECO:0000256" key="3">
    <source>
        <dbReference type="SAM" id="MobiDB-lite"/>
    </source>
</evidence>
<evidence type="ECO:0000313" key="5">
    <source>
        <dbReference type="EMBL" id="KAG2178028.1"/>
    </source>
</evidence>
<dbReference type="OrthoDB" id="19092at2759"/>
<dbReference type="EMBL" id="JAEPQZ010000008">
    <property type="protein sequence ID" value="KAG2178028.1"/>
    <property type="molecule type" value="Genomic_DNA"/>
</dbReference>
<feature type="domain" description="SH3" evidence="4">
    <location>
        <begin position="162"/>
        <end position="219"/>
    </location>
</feature>
<dbReference type="InterPro" id="IPR036028">
    <property type="entry name" value="SH3-like_dom_sf"/>
</dbReference>
<dbReference type="Proteomes" id="UP000654370">
    <property type="component" value="Unassembled WGS sequence"/>
</dbReference>
<protein>
    <recommendedName>
        <fullName evidence="4">SH3 domain-containing protein</fullName>
    </recommendedName>
</protein>
<evidence type="ECO:0000256" key="2">
    <source>
        <dbReference type="PROSITE-ProRule" id="PRU00192"/>
    </source>
</evidence>
<dbReference type="Gene3D" id="2.30.30.40">
    <property type="entry name" value="SH3 Domains"/>
    <property type="match status" value="1"/>
</dbReference>
<dbReference type="Pfam" id="PF00018">
    <property type="entry name" value="SH3_1"/>
    <property type="match status" value="1"/>
</dbReference>
<accession>A0A8H7UFJ7</accession>